<feature type="transmembrane region" description="Helical" evidence="8">
    <location>
        <begin position="752"/>
        <end position="775"/>
    </location>
</feature>
<dbReference type="InterPro" id="IPR005828">
    <property type="entry name" value="MFS_sugar_transport-like"/>
</dbReference>
<evidence type="ECO:0000256" key="7">
    <source>
        <dbReference type="SAM" id="MobiDB-lite"/>
    </source>
</evidence>
<keyword evidence="6 8" id="KW-0472">Membrane</keyword>
<feature type="compositionally biased region" description="Low complexity" evidence="7">
    <location>
        <begin position="66"/>
        <end position="75"/>
    </location>
</feature>
<dbReference type="Pfam" id="PF00083">
    <property type="entry name" value="Sugar_tr"/>
    <property type="match status" value="1"/>
</dbReference>
<dbReference type="PANTHER" id="PTHR23511:SF35">
    <property type="entry name" value="MAJOR FACILITATOR SUPERFAMILY (MFS) PROFILE DOMAIN-CONTAINING PROTEIN"/>
    <property type="match status" value="1"/>
</dbReference>
<comment type="subcellular location">
    <subcellularLocation>
        <location evidence="1">Membrane</location>
        <topology evidence="1">Multi-pass membrane protein</topology>
    </subcellularLocation>
</comment>
<dbReference type="EMBL" id="JAHWGI010000979">
    <property type="protein sequence ID" value="KAK3919552.1"/>
    <property type="molecule type" value="Genomic_DNA"/>
</dbReference>
<evidence type="ECO:0000256" key="1">
    <source>
        <dbReference type="ARBA" id="ARBA00004141"/>
    </source>
</evidence>
<feature type="transmembrane region" description="Helical" evidence="8">
    <location>
        <begin position="416"/>
        <end position="433"/>
    </location>
</feature>
<feature type="compositionally biased region" description="Basic and acidic residues" evidence="7">
    <location>
        <begin position="40"/>
        <end position="52"/>
    </location>
</feature>
<dbReference type="InterPro" id="IPR020846">
    <property type="entry name" value="MFS_dom"/>
</dbReference>
<dbReference type="PANTHER" id="PTHR23511">
    <property type="entry name" value="SYNAPTIC VESICLE GLYCOPROTEIN 2"/>
    <property type="match status" value="1"/>
</dbReference>
<evidence type="ECO:0000256" key="2">
    <source>
        <dbReference type="ARBA" id="ARBA00008335"/>
    </source>
</evidence>
<evidence type="ECO:0000259" key="9">
    <source>
        <dbReference type="PROSITE" id="PS50850"/>
    </source>
</evidence>
<name>A0AAE1LIR7_9NEOP</name>
<feature type="region of interest" description="Disordered" evidence="7">
    <location>
        <begin position="252"/>
        <end position="296"/>
    </location>
</feature>
<feature type="non-terminal residue" evidence="10">
    <location>
        <position position="869"/>
    </location>
</feature>
<dbReference type="SUPFAM" id="SSF103473">
    <property type="entry name" value="MFS general substrate transporter"/>
    <property type="match status" value="1"/>
</dbReference>
<evidence type="ECO:0000313" key="11">
    <source>
        <dbReference type="Proteomes" id="UP001219518"/>
    </source>
</evidence>
<feature type="compositionally biased region" description="Acidic residues" evidence="7">
    <location>
        <begin position="53"/>
        <end position="63"/>
    </location>
</feature>
<evidence type="ECO:0000313" key="10">
    <source>
        <dbReference type="EMBL" id="KAK3919552.1"/>
    </source>
</evidence>
<keyword evidence="4 8" id="KW-0812">Transmembrane</keyword>
<feature type="transmembrane region" description="Helical" evidence="8">
    <location>
        <begin position="349"/>
        <end position="372"/>
    </location>
</feature>
<comment type="caution">
    <text evidence="10">The sequence shown here is derived from an EMBL/GenBank/DDBJ whole genome shotgun (WGS) entry which is preliminary data.</text>
</comment>
<proteinExistence type="inferred from homology"/>
<dbReference type="PROSITE" id="PS50850">
    <property type="entry name" value="MFS"/>
    <property type="match status" value="1"/>
</dbReference>
<protein>
    <submittedName>
        <fullName evidence="10">Synaptic vesicle glycoprotein 2B</fullName>
    </submittedName>
</protein>
<evidence type="ECO:0000256" key="4">
    <source>
        <dbReference type="ARBA" id="ARBA00022692"/>
    </source>
</evidence>
<dbReference type="GO" id="GO:0016020">
    <property type="term" value="C:membrane"/>
    <property type="evidence" value="ECO:0007669"/>
    <property type="project" value="UniProtKB-SubCell"/>
</dbReference>
<feature type="transmembrane region" description="Helical" evidence="8">
    <location>
        <begin position="515"/>
        <end position="535"/>
    </location>
</feature>
<dbReference type="Pfam" id="PF07690">
    <property type="entry name" value="MFS_1"/>
    <property type="match status" value="1"/>
</dbReference>
<gene>
    <name evidence="10" type="ORF">KUF71_008679</name>
</gene>
<feature type="transmembrane region" description="Helical" evidence="8">
    <location>
        <begin position="474"/>
        <end position="495"/>
    </location>
</feature>
<keyword evidence="3" id="KW-0813">Transport</keyword>
<dbReference type="Gene3D" id="1.20.1250.20">
    <property type="entry name" value="MFS general substrate transporter like domains"/>
    <property type="match status" value="1"/>
</dbReference>
<keyword evidence="5 8" id="KW-1133">Transmembrane helix</keyword>
<feature type="transmembrane region" description="Helical" evidence="8">
    <location>
        <begin position="387"/>
        <end position="407"/>
    </location>
</feature>
<reference evidence="10" key="2">
    <citation type="journal article" date="2023" name="BMC Genomics">
        <title>Pest status, molecular evolution, and epigenetic factors derived from the genome assembly of Frankliniella fusca, a thysanopteran phytovirus vector.</title>
        <authorList>
            <person name="Catto M.A."/>
            <person name="Labadie P.E."/>
            <person name="Jacobson A.L."/>
            <person name="Kennedy G.G."/>
            <person name="Srinivasan R."/>
            <person name="Hunt B.G."/>
        </authorList>
    </citation>
    <scope>NUCLEOTIDE SEQUENCE</scope>
    <source>
        <strain evidence="10">PL_HMW_Pooled</strain>
    </source>
</reference>
<organism evidence="10 11">
    <name type="scientific">Frankliniella fusca</name>
    <dbReference type="NCBI Taxonomy" id="407009"/>
    <lineage>
        <taxon>Eukaryota</taxon>
        <taxon>Metazoa</taxon>
        <taxon>Ecdysozoa</taxon>
        <taxon>Arthropoda</taxon>
        <taxon>Hexapoda</taxon>
        <taxon>Insecta</taxon>
        <taxon>Pterygota</taxon>
        <taxon>Neoptera</taxon>
        <taxon>Paraneoptera</taxon>
        <taxon>Thysanoptera</taxon>
        <taxon>Terebrantia</taxon>
        <taxon>Thripoidea</taxon>
        <taxon>Thripidae</taxon>
        <taxon>Frankliniella</taxon>
    </lineage>
</organism>
<accession>A0AAE1LIR7</accession>
<evidence type="ECO:0000256" key="6">
    <source>
        <dbReference type="ARBA" id="ARBA00023136"/>
    </source>
</evidence>
<feature type="region of interest" description="Disordered" evidence="7">
    <location>
        <begin position="14"/>
        <end position="91"/>
    </location>
</feature>
<evidence type="ECO:0000256" key="8">
    <source>
        <dbReference type="SAM" id="Phobius"/>
    </source>
</evidence>
<feature type="transmembrane region" description="Helical" evidence="8">
    <location>
        <begin position="624"/>
        <end position="649"/>
    </location>
</feature>
<comment type="similarity">
    <text evidence="2">Belongs to the major facilitator superfamily.</text>
</comment>
<dbReference type="Proteomes" id="UP001219518">
    <property type="component" value="Unassembled WGS sequence"/>
</dbReference>
<dbReference type="InterPro" id="IPR036259">
    <property type="entry name" value="MFS_trans_sf"/>
</dbReference>
<reference evidence="10" key="1">
    <citation type="submission" date="2021-07" db="EMBL/GenBank/DDBJ databases">
        <authorList>
            <person name="Catto M.A."/>
            <person name="Jacobson A."/>
            <person name="Kennedy G."/>
            <person name="Labadie P."/>
            <person name="Hunt B.G."/>
            <person name="Srinivasan R."/>
        </authorList>
    </citation>
    <scope>NUCLEOTIDE SEQUENCE</scope>
    <source>
        <strain evidence="10">PL_HMW_Pooled</strain>
        <tissue evidence="10">Head</tissue>
    </source>
</reference>
<feature type="transmembrane region" description="Helical" evidence="8">
    <location>
        <begin position="439"/>
        <end position="462"/>
    </location>
</feature>
<evidence type="ECO:0000256" key="5">
    <source>
        <dbReference type="ARBA" id="ARBA00022989"/>
    </source>
</evidence>
<sequence>MEVVDSCVAHTPAVRSGLNSLSSGPAGPAPTPVSLLQHSPGHEGSSRSPSEELRDDEEIDDPPGPEAAAATAAGPSPVPGEDPAEAVQDALPTPGSPQCCVLFLALSSPPTLCPLDCPPGASSSAPSTPGTGAPGRCDGCSCPPPLVRSVETGECELPESARAGLADRAQSGDITSDEPVPLVPVVPAVSVSDPAAAPAQPALDRAAGIARSDSLTSRPRFKVISEPTDDGDLLCAIAELACRLEDGVDLTDGEDNDAMTSGDDAKAAPRGGDGADPEHSDGGSSGNLEAEAEGRTVTAAEAATLSRTLSVRADAEDCKRGPDPGRKGGRIVSLEEAVRLTGQGRFHALLLLVSGVLVMAGVLETVVVGYLLPSASRELGMQPSDKALLGAASYAGIVLSSHTWGLVADTQGRKRALLWATLLDVVASLLSAFSPNFGVLLALRFCCGLFTSAPAALSFAYLGEFHTPATRSKSIIWIGAFPSLGLILLPAVAWAVLPKCWLLDLGFVRFGPWRLLLVLCALLSLLSSLLLWLAVPESPKFLAGRDPERALAVLRRMFALNKGLSEDLYPVDGLAGSPGTKPTVSTVELADEKPAPAPASSSLGIGRTFRLIWEQTAPLFRPPFLLHSILVCLIQFGNLASANGLQIWLPEIFNKLAQYEEAHPGESASICAAQDAYRDDAGSSSDDRWECVPVNEAMFQNNIIIGAVSLAMPLLCGLLVNAVGKRNLLVVCLVVSGTFGVGLSFANSSNLVLGLSSVSVAINSMGIGHISSIVVELFPTHLRAMAVSLHLMAGRTGSIVGNLIFGALLSTHCPWAFYAIGGALLDSSGLACIALHAQMPFRLVGRADLQRDKTGPRGTKQQQQELQKP</sequence>
<feature type="transmembrane region" description="Helical" evidence="8">
    <location>
        <begin position="703"/>
        <end position="721"/>
    </location>
</feature>
<dbReference type="AlphaFoldDB" id="A0AAE1LIR7"/>
<dbReference type="InterPro" id="IPR011701">
    <property type="entry name" value="MFS"/>
</dbReference>
<evidence type="ECO:0000256" key="3">
    <source>
        <dbReference type="ARBA" id="ARBA00022448"/>
    </source>
</evidence>
<feature type="transmembrane region" description="Helical" evidence="8">
    <location>
        <begin position="728"/>
        <end position="746"/>
    </location>
</feature>
<feature type="domain" description="Major facilitator superfamily (MFS) profile" evidence="9">
    <location>
        <begin position="350"/>
        <end position="840"/>
    </location>
</feature>
<keyword evidence="11" id="KW-1185">Reference proteome</keyword>
<dbReference type="GO" id="GO:0022857">
    <property type="term" value="F:transmembrane transporter activity"/>
    <property type="evidence" value="ECO:0007669"/>
    <property type="project" value="InterPro"/>
</dbReference>